<evidence type="ECO:0000313" key="3">
    <source>
        <dbReference type="Proteomes" id="UP000027186"/>
    </source>
</evidence>
<evidence type="ECO:0008006" key="4">
    <source>
        <dbReference type="Google" id="ProtNLM"/>
    </source>
</evidence>
<dbReference type="SUPFAM" id="SSF56349">
    <property type="entry name" value="DNA breaking-rejoining enzymes"/>
    <property type="match status" value="1"/>
</dbReference>
<accession>A0A060DNY4</accession>
<dbReference type="InterPro" id="IPR024965">
    <property type="entry name" value="Putative_integrase"/>
</dbReference>
<dbReference type="Gene3D" id="1.10.443.10">
    <property type="entry name" value="Intergrase catalytic core"/>
    <property type="match status" value="1"/>
</dbReference>
<dbReference type="EMBL" id="CP007793">
    <property type="protein sequence ID" value="AIB12614.1"/>
    <property type="molecule type" value="Genomic_DNA"/>
</dbReference>
<dbReference type="KEGG" id="abq:ABAZ39_11540"/>
<dbReference type="InterPro" id="IPR011010">
    <property type="entry name" value="DNA_brk_join_enz"/>
</dbReference>
<evidence type="ECO:0000256" key="1">
    <source>
        <dbReference type="ARBA" id="ARBA00023172"/>
    </source>
</evidence>
<evidence type="ECO:0000313" key="2">
    <source>
        <dbReference type="EMBL" id="AIB12614.1"/>
    </source>
</evidence>
<organism evidence="2 3">
    <name type="scientific">Azospirillum argentinense</name>
    <dbReference type="NCBI Taxonomy" id="2970906"/>
    <lineage>
        <taxon>Bacteria</taxon>
        <taxon>Pseudomonadati</taxon>
        <taxon>Pseudomonadota</taxon>
        <taxon>Alphaproteobacteria</taxon>
        <taxon>Rhodospirillales</taxon>
        <taxon>Azospirillaceae</taxon>
        <taxon>Azospirillum</taxon>
    </lineage>
</organism>
<gene>
    <name evidence="2" type="ORF">ABAZ39_11540</name>
</gene>
<dbReference type="Proteomes" id="UP000027186">
    <property type="component" value="Chromosome"/>
</dbReference>
<proteinExistence type="predicted"/>
<keyword evidence="1" id="KW-0233">DNA recombination</keyword>
<dbReference type="AlphaFoldDB" id="A0A060DNY4"/>
<dbReference type="GO" id="GO:0006310">
    <property type="term" value="P:DNA recombination"/>
    <property type="evidence" value="ECO:0007669"/>
    <property type="project" value="UniProtKB-KW"/>
</dbReference>
<sequence>MAQALVTLQQRDHGDLVWHEALDFPFFKRGRKRDLTFSWVLQIDPRMEQWRSFAEEYLAGRSGYLDQVLTFVGQFLAHVAKNPALPREPKVFLEKRRPSDTPLTPAFDPESSFCANHVFHFLDWVLATKFTTEDDEGNPVRMPGLYNPVQRRQRGYIPDETVREAMPTRYIRMTLEILSENDWAWAKKLFNGPKGGDWITWRNPETGQQEEVWCPARAVALFVKLRMPFRTVQVRTTDDGSADTYIYDRANRSMVLNHGPLQQGNPANPVQRGVIQATADNKGGRTILTARLTTNKTADIDKEAWQKGYTCPWLPDDVAEVLMYLADWQKIYNPVSAPTPWGKLLEMRGRVAKRTLEGMENCFLFRDATNKVGRRDEPIFNHKINILWLKLMDELERRLAASGITGPDDQPIILIGTRNPNGSPSSAVYDLHSLRVSIVTNLIETGKVAPEVMMKVVGHAVVTMTLYYTKHSTVFIADQLSEADAALLQQEQDNWLRHQRSQAFKDLTRAVAHQSEAGLLAFSNASPGSLVPVPIGICPVGGAMCHKGGAKLSGKKGADDYGPVVGGRSNCAGCRFSISGEPFLHGIQAEFNARSFEATGLNRTREQIGASYERLDAERRTADATGTPFLDHREWFRLADRLEEIDARAAQLAVEMANLWTLQEQVTSLAFRRQTEEAAGVALVVGDVPSVTAALEESTEWELADRLCRASVVYPSLAARGNLPQYANEFRLKRFDRMLSRNGLQPRFLDMDEGLSLYVGNRLTDFLMLRIGREGTLRLMDGESSLAEESVRAGLLPEQFCDDLMNAFAEQEPQQIILAREHALAGGPKCVAME</sequence>
<name>A0A060DNY4_9PROT</name>
<dbReference type="GO" id="GO:0015074">
    <property type="term" value="P:DNA integration"/>
    <property type="evidence" value="ECO:0007669"/>
    <property type="project" value="InterPro"/>
</dbReference>
<dbReference type="GO" id="GO:0003677">
    <property type="term" value="F:DNA binding"/>
    <property type="evidence" value="ECO:0007669"/>
    <property type="project" value="InterPro"/>
</dbReference>
<dbReference type="InterPro" id="IPR013762">
    <property type="entry name" value="Integrase-like_cat_sf"/>
</dbReference>
<dbReference type="Pfam" id="PF13009">
    <property type="entry name" value="Integrase_2"/>
    <property type="match status" value="1"/>
</dbReference>
<protein>
    <recommendedName>
        <fullName evidence="4">Integrase</fullName>
    </recommendedName>
</protein>
<reference evidence="2 3" key="1">
    <citation type="journal article" date="2014" name="Genome Announc.">
        <title>Complete Genome Sequence of the Model Rhizosphere Strain Azospirillum brasilense Az39, Successfully Applied in Agriculture.</title>
        <authorList>
            <person name="Rivera D."/>
            <person name="Revale S."/>
            <person name="Molina R."/>
            <person name="Gualpa J."/>
            <person name="Puente M."/>
            <person name="Maroniche G."/>
            <person name="Paris G."/>
            <person name="Baker D."/>
            <person name="Clavijo B."/>
            <person name="McLay K."/>
            <person name="Spaepen S."/>
            <person name="Perticari A."/>
            <person name="Vazquez M."/>
            <person name="Wisniewski-Dye F."/>
            <person name="Watkins C."/>
            <person name="Martinez-Abarca F."/>
            <person name="Vanderleyden J."/>
            <person name="Cassan F."/>
        </authorList>
    </citation>
    <scope>NUCLEOTIDE SEQUENCE [LARGE SCALE GENOMIC DNA]</scope>
    <source>
        <strain evidence="2 3">Az39</strain>
    </source>
</reference>